<dbReference type="AlphaFoldDB" id="A0A4R1QZR1"/>
<evidence type="ECO:0000256" key="1">
    <source>
        <dbReference type="SAM" id="Phobius"/>
    </source>
</evidence>
<evidence type="ECO:0008006" key="4">
    <source>
        <dbReference type="Google" id="ProtNLM"/>
    </source>
</evidence>
<reference evidence="2 3" key="1">
    <citation type="submission" date="2019-03" db="EMBL/GenBank/DDBJ databases">
        <title>Genomic Encyclopedia of Type Strains, Phase IV (KMG-IV): sequencing the most valuable type-strain genomes for metagenomic binning, comparative biology and taxonomic classification.</title>
        <authorList>
            <person name="Goeker M."/>
        </authorList>
    </citation>
    <scope>NUCLEOTIDE SEQUENCE [LARGE SCALE GENOMIC DNA]</scope>
    <source>
        <strain evidence="2 3">DSM 100556</strain>
    </source>
</reference>
<feature type="transmembrane region" description="Helical" evidence="1">
    <location>
        <begin position="69"/>
        <end position="90"/>
    </location>
</feature>
<dbReference type="Proteomes" id="UP000295718">
    <property type="component" value="Unassembled WGS sequence"/>
</dbReference>
<proteinExistence type="predicted"/>
<feature type="transmembrane region" description="Helical" evidence="1">
    <location>
        <begin position="224"/>
        <end position="245"/>
    </location>
</feature>
<dbReference type="STRING" id="1469948.GCA_000732725_01347"/>
<feature type="transmembrane region" description="Helical" evidence="1">
    <location>
        <begin position="96"/>
        <end position="113"/>
    </location>
</feature>
<feature type="transmembrane region" description="Helical" evidence="1">
    <location>
        <begin position="175"/>
        <end position="193"/>
    </location>
</feature>
<sequence length="285" mass="31528">MILTGIMIRLNLTESFVRALSPVLKPLLSISLNGIYALVIGFLCGFPMGAKVIADLLSRGKLSQKEAQFLLSFCNNIGPIYFMSFALPVLGLQKKAPYLFGMYGLPLLYGIILRHTLYKNMTPVEERRRPPSGSRQTSFKTPLMVLSAAESKQTDTLLDALDDSIMSSLYGISKLGGYMVLFNLLNLIPQFFLYNKYLYGIHICALLNCLLEITSGISRMGNCAPLVVLLLLPFGGFSCIAQTYSMIKDTALSLKSYVLHKLALSAVTALYYGIWLLFSPSTFLL</sequence>
<dbReference type="EMBL" id="SLUO01000006">
    <property type="protein sequence ID" value="TCL58490.1"/>
    <property type="molecule type" value="Genomic_DNA"/>
</dbReference>
<evidence type="ECO:0000313" key="3">
    <source>
        <dbReference type="Proteomes" id="UP000295718"/>
    </source>
</evidence>
<accession>A0A4R1QZR1</accession>
<keyword evidence="1" id="KW-1133">Transmembrane helix</keyword>
<feature type="transmembrane region" description="Helical" evidence="1">
    <location>
        <begin position="257"/>
        <end position="278"/>
    </location>
</feature>
<evidence type="ECO:0000313" key="2">
    <source>
        <dbReference type="EMBL" id="TCL58490.1"/>
    </source>
</evidence>
<gene>
    <name evidence="2" type="ORF">EDD76_106143</name>
</gene>
<feature type="transmembrane region" description="Helical" evidence="1">
    <location>
        <begin position="35"/>
        <end position="57"/>
    </location>
</feature>
<organism evidence="2 3">
    <name type="scientific">Kineothrix alysoides</name>
    <dbReference type="NCBI Taxonomy" id="1469948"/>
    <lineage>
        <taxon>Bacteria</taxon>
        <taxon>Bacillati</taxon>
        <taxon>Bacillota</taxon>
        <taxon>Clostridia</taxon>
        <taxon>Lachnospirales</taxon>
        <taxon>Lachnospiraceae</taxon>
        <taxon>Kineothrix</taxon>
    </lineage>
</organism>
<feature type="transmembrane region" description="Helical" evidence="1">
    <location>
        <begin position="199"/>
        <end position="217"/>
    </location>
</feature>
<protein>
    <recommendedName>
        <fullName evidence="4">Sporulation integral membrane protein YlbJ</fullName>
    </recommendedName>
</protein>
<keyword evidence="1" id="KW-0812">Transmembrane</keyword>
<name>A0A4R1QZR1_9FIRM</name>
<keyword evidence="1" id="KW-0472">Membrane</keyword>
<comment type="caution">
    <text evidence="2">The sequence shown here is derived from an EMBL/GenBank/DDBJ whole genome shotgun (WGS) entry which is preliminary data.</text>
</comment>
<keyword evidence="3" id="KW-1185">Reference proteome</keyword>